<protein>
    <submittedName>
        <fullName evidence="2">LINE-1 reverse transcriptase homolog</fullName>
    </submittedName>
</protein>
<reference evidence="2 3" key="1">
    <citation type="journal article" date="2021" name="Elife">
        <title>Chloroplast acquisition without the gene transfer in kleptoplastic sea slugs, Plakobranchus ocellatus.</title>
        <authorList>
            <person name="Maeda T."/>
            <person name="Takahashi S."/>
            <person name="Yoshida T."/>
            <person name="Shimamura S."/>
            <person name="Takaki Y."/>
            <person name="Nagai Y."/>
            <person name="Toyoda A."/>
            <person name="Suzuki Y."/>
            <person name="Arimoto A."/>
            <person name="Ishii H."/>
            <person name="Satoh N."/>
            <person name="Nishiyama T."/>
            <person name="Hasebe M."/>
            <person name="Maruyama T."/>
            <person name="Minagawa J."/>
            <person name="Obokata J."/>
            <person name="Shigenobu S."/>
        </authorList>
    </citation>
    <scope>NUCLEOTIDE SEQUENCE [LARGE SCALE GENOMIC DNA]</scope>
</reference>
<evidence type="ECO:0000313" key="2">
    <source>
        <dbReference type="EMBL" id="GFS24128.1"/>
    </source>
</evidence>
<feature type="coiled-coil region" evidence="1">
    <location>
        <begin position="11"/>
        <end position="60"/>
    </location>
</feature>
<keyword evidence="2" id="KW-0808">Transferase</keyword>
<dbReference type="PANTHER" id="PTHR19446">
    <property type="entry name" value="REVERSE TRANSCRIPTASES"/>
    <property type="match status" value="1"/>
</dbReference>
<keyword evidence="2" id="KW-0548">Nucleotidyltransferase</keyword>
<comment type="caution">
    <text evidence="2">The sequence shown here is derived from an EMBL/GenBank/DDBJ whole genome shotgun (WGS) entry which is preliminary data.</text>
</comment>
<sequence length="233" mass="27380">MLLLEIRGKSIHRASFLKKEKNRKIEELENELKRITKTDKEQTSELFLEKREELEQMRAKVLEGVLIRAKARWIGQGEKTTRYFCNLENRHFASKRMTSLIKDNGVEIEDNEEITKEVKNFYEHLYKSRQEITEEVNLEHRLKDETPRLSNEEASAIEGPITYREATNVLKKMRNNKSPGSSGFTVEFFKFFWKDINPFFINSINYSFQTGTLPISLREGLITCIPKPGKSKK</sequence>
<evidence type="ECO:0000313" key="3">
    <source>
        <dbReference type="Proteomes" id="UP000762676"/>
    </source>
</evidence>
<evidence type="ECO:0000256" key="1">
    <source>
        <dbReference type="SAM" id="Coils"/>
    </source>
</evidence>
<keyword evidence="3" id="KW-1185">Reference proteome</keyword>
<keyword evidence="1" id="KW-0175">Coiled coil</keyword>
<dbReference type="EMBL" id="BMAT01010317">
    <property type="protein sequence ID" value="GFS24128.1"/>
    <property type="molecule type" value="Genomic_DNA"/>
</dbReference>
<dbReference type="GO" id="GO:0003964">
    <property type="term" value="F:RNA-directed DNA polymerase activity"/>
    <property type="evidence" value="ECO:0007669"/>
    <property type="project" value="UniProtKB-KW"/>
</dbReference>
<accession>A0AAV4JR13</accession>
<organism evidence="2 3">
    <name type="scientific">Elysia marginata</name>
    <dbReference type="NCBI Taxonomy" id="1093978"/>
    <lineage>
        <taxon>Eukaryota</taxon>
        <taxon>Metazoa</taxon>
        <taxon>Spiralia</taxon>
        <taxon>Lophotrochozoa</taxon>
        <taxon>Mollusca</taxon>
        <taxon>Gastropoda</taxon>
        <taxon>Heterobranchia</taxon>
        <taxon>Euthyneura</taxon>
        <taxon>Panpulmonata</taxon>
        <taxon>Sacoglossa</taxon>
        <taxon>Placobranchoidea</taxon>
        <taxon>Plakobranchidae</taxon>
        <taxon>Elysia</taxon>
    </lineage>
</organism>
<gene>
    <name evidence="2" type="ORF">ElyMa_005150000</name>
</gene>
<keyword evidence="2" id="KW-0695">RNA-directed DNA polymerase</keyword>
<dbReference type="AlphaFoldDB" id="A0AAV4JR13"/>
<proteinExistence type="predicted"/>
<name>A0AAV4JR13_9GAST</name>
<dbReference type="Proteomes" id="UP000762676">
    <property type="component" value="Unassembled WGS sequence"/>
</dbReference>